<gene>
    <name evidence="3" type="ORF">IEZ25_03075</name>
</gene>
<dbReference type="Proteomes" id="UP000649289">
    <property type="component" value="Unassembled WGS sequence"/>
</dbReference>
<dbReference type="Pfam" id="PF02720">
    <property type="entry name" value="DUF222"/>
    <property type="match status" value="1"/>
</dbReference>
<organism evidence="3 4">
    <name type="scientific">Nocardioides hwasunensis</name>
    <dbReference type="NCBI Taxonomy" id="397258"/>
    <lineage>
        <taxon>Bacteria</taxon>
        <taxon>Bacillati</taxon>
        <taxon>Actinomycetota</taxon>
        <taxon>Actinomycetes</taxon>
        <taxon>Propionibacteriales</taxon>
        <taxon>Nocardioidaceae</taxon>
        <taxon>Nocardioides</taxon>
    </lineage>
</organism>
<dbReference type="InterPro" id="IPR003870">
    <property type="entry name" value="DUF222"/>
</dbReference>
<evidence type="ECO:0000256" key="1">
    <source>
        <dbReference type="SAM" id="Coils"/>
    </source>
</evidence>
<accession>A0ABR8MBR3</accession>
<name>A0ABR8MBR3_9ACTN</name>
<sequence>MSDLHPIIGCAADIRASLKGVASVEPAFMTVGEKESALVALAQARSQLDALAARVLAASDEVGVEHGLRDAAAWLAVQTRTTRRETRRDLTLGRALEEHAEVAVALASGDVRAEQARAIVEAVDALPPRVDAAVRGRAKTVMLELAARHDARELKQIGKRILDVVAPEIGESHEAAVLAAEEARAAAGVELTLTDDGEGRCRGTFVVPSHVGAIFKRHLLALANPARHTEAELRDETGSFKSLRRRLGEAFVEYVERYPVKATPQTAGVNATVVVTMTLQELLTENATALLDDGSRMTAGQARRLACEAGIIPVVLGSDSLPLDLGRTARLHSRAQRIALGLRDRGCTARGCETGASGCHAHHDDPWSRGGLTDLANGRLLCPRHHRLAHDSRYAMTVHSDNKVSFARRT</sequence>
<dbReference type="Gene3D" id="1.10.30.50">
    <property type="match status" value="1"/>
</dbReference>
<keyword evidence="1" id="KW-0175">Coiled coil</keyword>
<evidence type="ECO:0000313" key="3">
    <source>
        <dbReference type="EMBL" id="MBD3913587.1"/>
    </source>
</evidence>
<comment type="caution">
    <text evidence="3">The sequence shown here is derived from an EMBL/GenBank/DDBJ whole genome shotgun (WGS) entry which is preliminary data.</text>
</comment>
<feature type="domain" description="HNH nuclease" evidence="2">
    <location>
        <begin position="335"/>
        <end position="387"/>
    </location>
</feature>
<dbReference type="SMART" id="SM00507">
    <property type="entry name" value="HNHc"/>
    <property type="match status" value="1"/>
</dbReference>
<reference evidence="3 4" key="1">
    <citation type="submission" date="2020-09" db="EMBL/GenBank/DDBJ databases">
        <title>novel species in genus Nocardioides.</title>
        <authorList>
            <person name="Zhang G."/>
        </authorList>
    </citation>
    <scope>NUCLEOTIDE SEQUENCE [LARGE SCALE GENOMIC DNA]</scope>
    <source>
        <strain evidence="3 4">19197</strain>
    </source>
</reference>
<feature type="coiled-coil region" evidence="1">
    <location>
        <begin position="34"/>
        <end position="61"/>
    </location>
</feature>
<protein>
    <submittedName>
        <fullName evidence="3">DUF222 domain-containing protein</fullName>
    </submittedName>
</protein>
<dbReference type="InterPro" id="IPR003615">
    <property type="entry name" value="HNH_nuc"/>
</dbReference>
<evidence type="ECO:0000313" key="4">
    <source>
        <dbReference type="Proteomes" id="UP000649289"/>
    </source>
</evidence>
<dbReference type="RefSeq" id="WP_191197896.1">
    <property type="nucleotide sequence ID" value="NZ_BAAAPA010000002.1"/>
</dbReference>
<dbReference type="EMBL" id="JACXYY010000001">
    <property type="protein sequence ID" value="MBD3913587.1"/>
    <property type="molecule type" value="Genomic_DNA"/>
</dbReference>
<evidence type="ECO:0000259" key="2">
    <source>
        <dbReference type="SMART" id="SM00507"/>
    </source>
</evidence>
<proteinExistence type="predicted"/>
<keyword evidence="4" id="KW-1185">Reference proteome</keyword>
<dbReference type="CDD" id="cd00085">
    <property type="entry name" value="HNHc"/>
    <property type="match status" value="1"/>
</dbReference>